<dbReference type="Proteomes" id="UP000631535">
    <property type="component" value="Unassembled WGS sequence"/>
</dbReference>
<keyword evidence="3" id="KW-1185">Reference proteome</keyword>
<dbReference type="Gene3D" id="3.40.50.12780">
    <property type="entry name" value="N-terminal domain of ligase-like"/>
    <property type="match status" value="1"/>
</dbReference>
<dbReference type="InterPro" id="IPR042099">
    <property type="entry name" value="ANL_N_sf"/>
</dbReference>
<protein>
    <submittedName>
        <fullName evidence="2">Long-chain acyl-CoA synthetase</fullName>
    </submittedName>
</protein>
<dbReference type="Gene3D" id="3.30.300.30">
    <property type="match status" value="1"/>
</dbReference>
<organism evidence="2 3">
    <name type="scientific">Streptomyces daqingensis</name>
    <dbReference type="NCBI Taxonomy" id="1472640"/>
    <lineage>
        <taxon>Bacteria</taxon>
        <taxon>Bacillati</taxon>
        <taxon>Actinomycetota</taxon>
        <taxon>Actinomycetes</taxon>
        <taxon>Kitasatosporales</taxon>
        <taxon>Streptomycetaceae</taxon>
        <taxon>Streptomyces</taxon>
    </lineage>
</organism>
<accession>A0ABQ2MEV2</accession>
<dbReference type="SUPFAM" id="SSF56801">
    <property type="entry name" value="Acetyl-CoA synthetase-like"/>
    <property type="match status" value="1"/>
</dbReference>
<dbReference type="PANTHER" id="PTHR43767:SF10">
    <property type="entry name" value="SURFACTIN SYNTHASE SUBUNIT 1"/>
    <property type="match status" value="1"/>
</dbReference>
<gene>
    <name evidence="2" type="ORF">GCM10012287_32660</name>
</gene>
<dbReference type="InterPro" id="IPR000873">
    <property type="entry name" value="AMP-dep_synth/lig_dom"/>
</dbReference>
<comment type="caution">
    <text evidence="2">The sequence shown here is derived from an EMBL/GenBank/DDBJ whole genome shotgun (WGS) entry which is preliminary data.</text>
</comment>
<reference evidence="3" key="1">
    <citation type="journal article" date="2019" name="Int. J. Syst. Evol. Microbiol.">
        <title>The Global Catalogue of Microorganisms (GCM) 10K type strain sequencing project: providing services to taxonomists for standard genome sequencing and annotation.</title>
        <authorList>
            <consortium name="The Broad Institute Genomics Platform"/>
            <consortium name="The Broad Institute Genome Sequencing Center for Infectious Disease"/>
            <person name="Wu L."/>
            <person name="Ma J."/>
        </authorList>
    </citation>
    <scope>NUCLEOTIDE SEQUENCE [LARGE SCALE GENOMIC DNA]</scope>
    <source>
        <strain evidence="3">CGMCC 4.7178</strain>
    </source>
</reference>
<dbReference type="EMBL" id="BMMP01000010">
    <property type="protein sequence ID" value="GGO51197.1"/>
    <property type="molecule type" value="Genomic_DNA"/>
</dbReference>
<dbReference type="InterPro" id="IPR050237">
    <property type="entry name" value="ATP-dep_AMP-bd_enzyme"/>
</dbReference>
<evidence type="ECO:0000313" key="2">
    <source>
        <dbReference type="EMBL" id="GGO51197.1"/>
    </source>
</evidence>
<evidence type="ECO:0000259" key="1">
    <source>
        <dbReference type="Pfam" id="PF00501"/>
    </source>
</evidence>
<evidence type="ECO:0000313" key="3">
    <source>
        <dbReference type="Proteomes" id="UP000631535"/>
    </source>
</evidence>
<proteinExistence type="predicted"/>
<dbReference type="InterPro" id="IPR045851">
    <property type="entry name" value="AMP-bd_C_sf"/>
</dbReference>
<dbReference type="Pfam" id="PF00501">
    <property type="entry name" value="AMP-binding"/>
    <property type="match status" value="1"/>
</dbReference>
<feature type="domain" description="AMP-dependent synthetase/ligase" evidence="1">
    <location>
        <begin position="28"/>
        <end position="379"/>
    </location>
</feature>
<name>A0ABQ2MEV2_9ACTN</name>
<dbReference type="PANTHER" id="PTHR43767">
    <property type="entry name" value="LONG-CHAIN-FATTY-ACID--COA LIGASE"/>
    <property type="match status" value="1"/>
</dbReference>
<dbReference type="RefSeq" id="WP_189037884.1">
    <property type="nucleotide sequence ID" value="NZ_BMMP01000010.1"/>
</dbReference>
<sequence length="519" mass="54964">MTTPADVPAFETFRPSGTVDNAADAILARSVAGSPSAPAVRDCDGVWTYAELDAAARDFAARLDALGVRPGDRVLVRVGNVREFAALLYGTWRHGAVFVPIGPAMGTFHLRSVIADAEPALIVATAAEREGVGEFAWPEGIPVQVLEELRLATEPAAGAPPGGPAGPVPADRLALLIYTSGSTATPKGVACPHAQVAFAARAVAERLRYRADDVVLTAVPLSFDYGLYQVLLCALAGAELLLSDADGHARLLGYARTGGATVVPLVPSLGEMLVRLAARDPRPTAVRLFTNTGAALNPPLIAALRERFPGARVAPMYGTTECKRITILEPDGDLERPGSVGSALSGTEVLILDGDGRPVPALDVGEIAVRGPHVMAGYWRAPEPTAQRFRTAADGTVTLHTGDYGWLDADGHLYFQGRRDDLFKRRGTRMSAVEIEAAVLDIEGVREAALLVPEDGRDMVLFAVGEVTHEDVLLGLAERVEQAKVPDLCHMLPALPLTPNGKTDRKLLKEYLKEAVGGR</sequence>